<evidence type="ECO:0000313" key="1">
    <source>
        <dbReference type="EMBL" id="RHN46544.1"/>
    </source>
</evidence>
<dbReference type="Proteomes" id="UP000265566">
    <property type="component" value="Chromosome 7"/>
</dbReference>
<protein>
    <submittedName>
        <fullName evidence="1">Uncharacterized protein</fullName>
    </submittedName>
</protein>
<dbReference type="EMBL" id="PSQE01000007">
    <property type="protein sequence ID" value="RHN46544.1"/>
    <property type="molecule type" value="Genomic_DNA"/>
</dbReference>
<dbReference type="Gramene" id="rna41041">
    <property type="protein sequence ID" value="RHN46544.1"/>
    <property type="gene ID" value="gene41041"/>
</dbReference>
<comment type="caution">
    <text evidence="1">The sequence shown here is derived from an EMBL/GenBank/DDBJ whole genome shotgun (WGS) entry which is preliminary data.</text>
</comment>
<gene>
    <name evidence="1" type="ORF">MtrunA17_Chr7g0243361</name>
</gene>
<organism evidence="1">
    <name type="scientific">Medicago truncatula</name>
    <name type="common">Barrel medic</name>
    <name type="synonym">Medicago tribuloides</name>
    <dbReference type="NCBI Taxonomy" id="3880"/>
    <lineage>
        <taxon>Eukaryota</taxon>
        <taxon>Viridiplantae</taxon>
        <taxon>Streptophyta</taxon>
        <taxon>Embryophyta</taxon>
        <taxon>Tracheophyta</taxon>
        <taxon>Spermatophyta</taxon>
        <taxon>Magnoliopsida</taxon>
        <taxon>eudicotyledons</taxon>
        <taxon>Gunneridae</taxon>
        <taxon>Pentapetalae</taxon>
        <taxon>rosids</taxon>
        <taxon>fabids</taxon>
        <taxon>Fabales</taxon>
        <taxon>Fabaceae</taxon>
        <taxon>Papilionoideae</taxon>
        <taxon>50 kb inversion clade</taxon>
        <taxon>NPAAA clade</taxon>
        <taxon>Hologalegina</taxon>
        <taxon>IRL clade</taxon>
        <taxon>Trifolieae</taxon>
        <taxon>Medicago</taxon>
    </lineage>
</organism>
<sequence>MLFITISHPFLYNISFAISTILVPEILLSPFWGAHSSLLSRIVYLDLRVSAQYYSTQRCKLTRCPQRFQSKGARKMIQSDLIFPMACVYHHQKAKMKQYSGEHN</sequence>
<name>A0A396H499_MEDTR</name>
<accession>A0A396H499</accession>
<reference evidence="1" key="1">
    <citation type="journal article" date="2018" name="Nat. Plants">
        <title>Whole-genome landscape of Medicago truncatula symbiotic genes.</title>
        <authorList>
            <person name="Pecrix Y."/>
            <person name="Gamas P."/>
            <person name="Carrere S."/>
        </authorList>
    </citation>
    <scope>NUCLEOTIDE SEQUENCE</scope>
    <source>
        <tissue evidence="1">Leaves</tissue>
    </source>
</reference>
<proteinExistence type="predicted"/>
<dbReference type="AlphaFoldDB" id="A0A396H499"/>